<dbReference type="Proteomes" id="UP000886501">
    <property type="component" value="Unassembled WGS sequence"/>
</dbReference>
<name>A0ACB6Z1T8_THEGA</name>
<gene>
    <name evidence="1" type="ORF">BDM02DRAFT_3123398</name>
</gene>
<sequence>MSTNLYEILDIQANATPEQIRKAYKKRALQTHPDRAPASDKAQAEERFRQVNNAYEVLIDPQKRLSYDRHGVWPPPTEDLPPHPQNNTRGHSYHPNIFTFTDPFELFESFFGHPSPLHDPFPFGPSRNFPHPFFAPTGFSFPSSPLGPFGPFNPRVRGGLFHDTFAHDSFMLPMMGGGLFQSQGAGSGERSASYFSSTSYPSRQGTSGNQWISESRSTSTINGLTTSVHERVDPLGNIHTTTTHPGGHEIYTINGVPQGSGQFDAPPTPYTPHSNPMEHPRRPHHHHHHHHDHPRGRQDCHNTYRAYDRDYSPDRRNPRHPSS</sequence>
<organism evidence="1 2">
    <name type="scientific">Thelephora ganbajun</name>
    <name type="common">Ganba fungus</name>
    <dbReference type="NCBI Taxonomy" id="370292"/>
    <lineage>
        <taxon>Eukaryota</taxon>
        <taxon>Fungi</taxon>
        <taxon>Dikarya</taxon>
        <taxon>Basidiomycota</taxon>
        <taxon>Agaricomycotina</taxon>
        <taxon>Agaricomycetes</taxon>
        <taxon>Thelephorales</taxon>
        <taxon>Thelephoraceae</taxon>
        <taxon>Thelephora</taxon>
    </lineage>
</organism>
<protein>
    <submittedName>
        <fullName evidence="1">DnaJ-domain-containing protein</fullName>
    </submittedName>
</protein>
<evidence type="ECO:0000313" key="2">
    <source>
        <dbReference type="Proteomes" id="UP000886501"/>
    </source>
</evidence>
<keyword evidence="2" id="KW-1185">Reference proteome</keyword>
<reference evidence="1" key="2">
    <citation type="journal article" date="2020" name="Nat. Commun.">
        <title>Large-scale genome sequencing of mycorrhizal fungi provides insights into the early evolution of symbiotic traits.</title>
        <authorList>
            <person name="Miyauchi S."/>
            <person name="Kiss E."/>
            <person name="Kuo A."/>
            <person name="Drula E."/>
            <person name="Kohler A."/>
            <person name="Sanchez-Garcia M."/>
            <person name="Morin E."/>
            <person name="Andreopoulos B."/>
            <person name="Barry K.W."/>
            <person name="Bonito G."/>
            <person name="Buee M."/>
            <person name="Carver A."/>
            <person name="Chen C."/>
            <person name="Cichocki N."/>
            <person name="Clum A."/>
            <person name="Culley D."/>
            <person name="Crous P.W."/>
            <person name="Fauchery L."/>
            <person name="Girlanda M."/>
            <person name="Hayes R.D."/>
            <person name="Keri Z."/>
            <person name="LaButti K."/>
            <person name="Lipzen A."/>
            <person name="Lombard V."/>
            <person name="Magnuson J."/>
            <person name="Maillard F."/>
            <person name="Murat C."/>
            <person name="Nolan M."/>
            <person name="Ohm R.A."/>
            <person name="Pangilinan J."/>
            <person name="Pereira M.F."/>
            <person name="Perotto S."/>
            <person name="Peter M."/>
            <person name="Pfister S."/>
            <person name="Riley R."/>
            <person name="Sitrit Y."/>
            <person name="Stielow J.B."/>
            <person name="Szollosi G."/>
            <person name="Zifcakova L."/>
            <person name="Stursova M."/>
            <person name="Spatafora J.W."/>
            <person name="Tedersoo L."/>
            <person name="Vaario L.M."/>
            <person name="Yamada A."/>
            <person name="Yan M."/>
            <person name="Wang P."/>
            <person name="Xu J."/>
            <person name="Bruns T."/>
            <person name="Baldrian P."/>
            <person name="Vilgalys R."/>
            <person name="Dunand C."/>
            <person name="Henrissat B."/>
            <person name="Grigoriev I.V."/>
            <person name="Hibbett D."/>
            <person name="Nagy L.G."/>
            <person name="Martin F.M."/>
        </authorList>
    </citation>
    <scope>NUCLEOTIDE SEQUENCE</scope>
    <source>
        <strain evidence="1">P2</strain>
    </source>
</reference>
<evidence type="ECO:0000313" key="1">
    <source>
        <dbReference type="EMBL" id="KAF9643469.1"/>
    </source>
</evidence>
<reference evidence="1" key="1">
    <citation type="submission" date="2019-10" db="EMBL/GenBank/DDBJ databases">
        <authorList>
            <consortium name="DOE Joint Genome Institute"/>
            <person name="Kuo A."/>
            <person name="Miyauchi S."/>
            <person name="Kiss E."/>
            <person name="Drula E."/>
            <person name="Kohler A."/>
            <person name="Sanchez-Garcia M."/>
            <person name="Andreopoulos B."/>
            <person name="Barry K.W."/>
            <person name="Bonito G."/>
            <person name="Buee M."/>
            <person name="Carver A."/>
            <person name="Chen C."/>
            <person name="Cichocki N."/>
            <person name="Clum A."/>
            <person name="Culley D."/>
            <person name="Crous P.W."/>
            <person name="Fauchery L."/>
            <person name="Girlanda M."/>
            <person name="Hayes R."/>
            <person name="Keri Z."/>
            <person name="Labutti K."/>
            <person name="Lipzen A."/>
            <person name="Lombard V."/>
            <person name="Magnuson J."/>
            <person name="Maillard F."/>
            <person name="Morin E."/>
            <person name="Murat C."/>
            <person name="Nolan M."/>
            <person name="Ohm R."/>
            <person name="Pangilinan J."/>
            <person name="Pereira M."/>
            <person name="Perotto S."/>
            <person name="Peter M."/>
            <person name="Riley R."/>
            <person name="Sitrit Y."/>
            <person name="Stielow B."/>
            <person name="Szollosi G."/>
            <person name="Zifcakova L."/>
            <person name="Stursova M."/>
            <person name="Spatafora J.W."/>
            <person name="Tedersoo L."/>
            <person name="Vaario L.-M."/>
            <person name="Yamada A."/>
            <person name="Yan M."/>
            <person name="Wang P."/>
            <person name="Xu J."/>
            <person name="Bruns T."/>
            <person name="Baldrian P."/>
            <person name="Vilgalys R."/>
            <person name="Henrissat B."/>
            <person name="Grigoriev I.V."/>
            <person name="Hibbett D."/>
            <person name="Nagy L.G."/>
            <person name="Martin F.M."/>
        </authorList>
    </citation>
    <scope>NUCLEOTIDE SEQUENCE</scope>
    <source>
        <strain evidence="1">P2</strain>
    </source>
</reference>
<accession>A0ACB6Z1T8</accession>
<dbReference type="EMBL" id="MU118221">
    <property type="protein sequence ID" value="KAF9643469.1"/>
    <property type="molecule type" value="Genomic_DNA"/>
</dbReference>
<comment type="caution">
    <text evidence="1">The sequence shown here is derived from an EMBL/GenBank/DDBJ whole genome shotgun (WGS) entry which is preliminary data.</text>
</comment>
<proteinExistence type="predicted"/>